<keyword evidence="4" id="KW-1003">Cell membrane</keyword>
<keyword evidence="12 13" id="KW-0472">Membrane</keyword>
<dbReference type="PANTHER" id="PTHR35864">
    <property type="entry name" value="ZINC METALLOPROTEASE MJ0611-RELATED"/>
    <property type="match status" value="1"/>
</dbReference>
<feature type="transmembrane region" description="Helical" evidence="13">
    <location>
        <begin position="53"/>
        <end position="73"/>
    </location>
</feature>
<dbReference type="PANTHER" id="PTHR35864:SF1">
    <property type="entry name" value="ZINC METALLOPROTEASE YWHC-RELATED"/>
    <property type="match status" value="1"/>
</dbReference>
<comment type="cofactor">
    <cofactor evidence="1">
        <name>Zn(2+)</name>
        <dbReference type="ChEBI" id="CHEBI:29105"/>
    </cofactor>
</comment>
<sequence length="224" mass="24613">MISLPYLICSVLSFVPAIVFHEAAHGFAAAKLGDPTAKNRGRLSLNPLRHIDPFGTVLMPFLLLALGGPVFGYAKPVPYNPSYFKNRRAGEAIVGLAGPAANLAMAMLAGVIAWVLYPFAPELAAESQAFFYFYALFLPMFALVNLYLMFFNLIPLPPLDGSSVIALFLNDKQLMTYYRVQRYALPLFMAVVILVPYVFHVNPIGAYLDATAGFLAQLLFPFPI</sequence>
<proteinExistence type="inferred from homology"/>
<keyword evidence="7" id="KW-0479">Metal-binding</keyword>
<evidence type="ECO:0000256" key="4">
    <source>
        <dbReference type="ARBA" id="ARBA00022475"/>
    </source>
</evidence>
<dbReference type="InterPro" id="IPR044537">
    <property type="entry name" value="Rip2-like"/>
</dbReference>
<evidence type="ECO:0000256" key="11">
    <source>
        <dbReference type="ARBA" id="ARBA00023049"/>
    </source>
</evidence>
<gene>
    <name evidence="15" type="ORF">KH142_02880</name>
</gene>
<accession>A0A943UZF7</accession>
<feature type="transmembrane region" description="Helical" evidence="13">
    <location>
        <begin position="183"/>
        <end position="199"/>
    </location>
</feature>
<evidence type="ECO:0000256" key="7">
    <source>
        <dbReference type="ARBA" id="ARBA00022723"/>
    </source>
</evidence>
<evidence type="ECO:0000313" key="16">
    <source>
        <dbReference type="Proteomes" id="UP000727506"/>
    </source>
</evidence>
<keyword evidence="8" id="KW-0378">Hydrolase</keyword>
<feature type="domain" description="Peptidase M50" evidence="14">
    <location>
        <begin position="12"/>
        <end position="194"/>
    </location>
</feature>
<evidence type="ECO:0000256" key="9">
    <source>
        <dbReference type="ARBA" id="ARBA00022833"/>
    </source>
</evidence>
<evidence type="ECO:0000256" key="5">
    <source>
        <dbReference type="ARBA" id="ARBA00022670"/>
    </source>
</evidence>
<keyword evidence="6 13" id="KW-0812">Transmembrane</keyword>
<evidence type="ECO:0000256" key="6">
    <source>
        <dbReference type="ARBA" id="ARBA00022692"/>
    </source>
</evidence>
<evidence type="ECO:0000256" key="1">
    <source>
        <dbReference type="ARBA" id="ARBA00001947"/>
    </source>
</evidence>
<evidence type="ECO:0000259" key="14">
    <source>
        <dbReference type="Pfam" id="PF02163"/>
    </source>
</evidence>
<evidence type="ECO:0000313" key="15">
    <source>
        <dbReference type="EMBL" id="MBS6940423.1"/>
    </source>
</evidence>
<name>A0A943UZF7_9ACTN</name>
<keyword evidence="11" id="KW-0482">Metalloprotease</keyword>
<evidence type="ECO:0000256" key="2">
    <source>
        <dbReference type="ARBA" id="ARBA00004651"/>
    </source>
</evidence>
<dbReference type="GO" id="GO:0005886">
    <property type="term" value="C:plasma membrane"/>
    <property type="evidence" value="ECO:0007669"/>
    <property type="project" value="UniProtKB-SubCell"/>
</dbReference>
<evidence type="ECO:0000256" key="10">
    <source>
        <dbReference type="ARBA" id="ARBA00022989"/>
    </source>
</evidence>
<keyword evidence="5 15" id="KW-0645">Protease</keyword>
<reference evidence="15" key="1">
    <citation type="submission" date="2021-02" db="EMBL/GenBank/DDBJ databases">
        <title>Infant gut strain persistence is associated with maternal origin, phylogeny, and functional potential including surface adhesion and iron acquisition.</title>
        <authorList>
            <person name="Lou Y.C."/>
        </authorList>
    </citation>
    <scope>NUCLEOTIDE SEQUENCE</scope>
    <source>
        <strain evidence="15">L2_039_000G1_dasL2_039_000G1_concoct_11</strain>
    </source>
</reference>
<keyword evidence="9" id="KW-0862">Zinc</keyword>
<comment type="caution">
    <text evidence="15">The sequence shown here is derived from an EMBL/GenBank/DDBJ whole genome shotgun (WGS) entry which is preliminary data.</text>
</comment>
<feature type="transmembrane region" description="Helical" evidence="13">
    <location>
        <begin position="129"/>
        <end position="150"/>
    </location>
</feature>
<dbReference type="InterPro" id="IPR008915">
    <property type="entry name" value="Peptidase_M50"/>
</dbReference>
<comment type="subcellular location">
    <subcellularLocation>
        <location evidence="2">Cell membrane</location>
        <topology evidence="2">Multi-pass membrane protein</topology>
    </subcellularLocation>
</comment>
<dbReference type="Pfam" id="PF02163">
    <property type="entry name" value="Peptidase_M50"/>
    <property type="match status" value="1"/>
</dbReference>
<dbReference type="InterPro" id="IPR052348">
    <property type="entry name" value="Metallopeptidase_M50B"/>
</dbReference>
<protein>
    <submittedName>
        <fullName evidence="15">Site-2 protease family protein</fullName>
    </submittedName>
</protein>
<dbReference type="GO" id="GO:0008237">
    <property type="term" value="F:metallopeptidase activity"/>
    <property type="evidence" value="ECO:0007669"/>
    <property type="project" value="UniProtKB-KW"/>
</dbReference>
<comment type="similarity">
    <text evidence="3">Belongs to the peptidase M50B family.</text>
</comment>
<dbReference type="AlphaFoldDB" id="A0A943UZF7"/>
<evidence type="ECO:0000256" key="3">
    <source>
        <dbReference type="ARBA" id="ARBA00007931"/>
    </source>
</evidence>
<dbReference type="CDD" id="cd06158">
    <property type="entry name" value="S2P-M50_like_1"/>
    <property type="match status" value="1"/>
</dbReference>
<feature type="transmembrane region" description="Helical" evidence="13">
    <location>
        <begin position="93"/>
        <end position="117"/>
    </location>
</feature>
<evidence type="ECO:0000256" key="8">
    <source>
        <dbReference type="ARBA" id="ARBA00022801"/>
    </source>
</evidence>
<evidence type="ECO:0000256" key="13">
    <source>
        <dbReference type="SAM" id="Phobius"/>
    </source>
</evidence>
<dbReference type="Proteomes" id="UP000727506">
    <property type="component" value="Unassembled WGS sequence"/>
</dbReference>
<dbReference type="GO" id="GO:0006508">
    <property type="term" value="P:proteolysis"/>
    <property type="evidence" value="ECO:0007669"/>
    <property type="project" value="UniProtKB-KW"/>
</dbReference>
<organism evidence="15 16">
    <name type="scientific">Slackia piriformis</name>
    <dbReference type="NCBI Taxonomy" id="626934"/>
    <lineage>
        <taxon>Bacteria</taxon>
        <taxon>Bacillati</taxon>
        <taxon>Actinomycetota</taxon>
        <taxon>Coriobacteriia</taxon>
        <taxon>Eggerthellales</taxon>
        <taxon>Eggerthellaceae</taxon>
        <taxon>Slackia</taxon>
    </lineage>
</organism>
<dbReference type="EMBL" id="JAGZSV010000031">
    <property type="protein sequence ID" value="MBS6940423.1"/>
    <property type="molecule type" value="Genomic_DNA"/>
</dbReference>
<evidence type="ECO:0000256" key="12">
    <source>
        <dbReference type="ARBA" id="ARBA00023136"/>
    </source>
</evidence>
<dbReference type="GO" id="GO:0046872">
    <property type="term" value="F:metal ion binding"/>
    <property type="evidence" value="ECO:0007669"/>
    <property type="project" value="UniProtKB-KW"/>
</dbReference>
<keyword evidence="10 13" id="KW-1133">Transmembrane helix</keyword>